<evidence type="ECO:0000313" key="2">
    <source>
        <dbReference type="Proteomes" id="UP000649573"/>
    </source>
</evidence>
<reference evidence="2" key="1">
    <citation type="journal article" date="2019" name="Int. J. Syst. Evol. Microbiol.">
        <title>The Global Catalogue of Microorganisms (GCM) 10K type strain sequencing project: providing services to taxonomists for standard genome sequencing and annotation.</title>
        <authorList>
            <consortium name="The Broad Institute Genomics Platform"/>
            <consortium name="The Broad Institute Genome Sequencing Center for Infectious Disease"/>
            <person name="Wu L."/>
            <person name="Ma J."/>
        </authorList>
    </citation>
    <scope>NUCLEOTIDE SEQUENCE [LARGE SCALE GENOMIC DNA]</scope>
    <source>
        <strain evidence="2">JCM 3296</strain>
    </source>
</reference>
<proteinExistence type="predicted"/>
<dbReference type="RefSeq" id="WP_189259580.1">
    <property type="nucleotide sequence ID" value="NZ_BMRE01000081.1"/>
</dbReference>
<accession>A0ABQ2VGM8</accession>
<sequence length="82" mass="9452">MLLIELLDRAGREGAVVVLKIDGQRDRRRWTVVVSHAEPELAHRGDFERVDQAVDHLRTWLAQLPGDWSWLDEPVEDLDLLG</sequence>
<comment type="caution">
    <text evidence="1">The sequence shown here is derived from an EMBL/GenBank/DDBJ whole genome shotgun (WGS) entry which is preliminary data.</text>
</comment>
<dbReference type="Proteomes" id="UP000649573">
    <property type="component" value="Unassembled WGS sequence"/>
</dbReference>
<name>A0ABQ2VGM8_9PSEU</name>
<dbReference type="EMBL" id="BMRE01000081">
    <property type="protein sequence ID" value="GGU82478.1"/>
    <property type="molecule type" value="Genomic_DNA"/>
</dbReference>
<organism evidence="1 2">
    <name type="scientific">Lentzea flava</name>
    <dbReference type="NCBI Taxonomy" id="103732"/>
    <lineage>
        <taxon>Bacteria</taxon>
        <taxon>Bacillati</taxon>
        <taxon>Actinomycetota</taxon>
        <taxon>Actinomycetes</taxon>
        <taxon>Pseudonocardiales</taxon>
        <taxon>Pseudonocardiaceae</taxon>
        <taxon>Lentzea</taxon>
    </lineage>
</organism>
<keyword evidence="2" id="KW-1185">Reference proteome</keyword>
<protein>
    <submittedName>
        <fullName evidence="1">Uncharacterized protein</fullName>
    </submittedName>
</protein>
<evidence type="ECO:0000313" key="1">
    <source>
        <dbReference type="EMBL" id="GGU82478.1"/>
    </source>
</evidence>
<gene>
    <name evidence="1" type="ORF">GCM10010178_86210</name>
</gene>